<evidence type="ECO:0000256" key="2">
    <source>
        <dbReference type="ARBA" id="ARBA00011245"/>
    </source>
</evidence>
<evidence type="ECO:0000313" key="6">
    <source>
        <dbReference type="EMBL" id="KAG9188176.1"/>
    </source>
</evidence>
<organism evidence="6 7">
    <name type="scientific">Alternaria panax</name>
    <dbReference type="NCBI Taxonomy" id="48097"/>
    <lineage>
        <taxon>Eukaryota</taxon>
        <taxon>Fungi</taxon>
        <taxon>Dikarya</taxon>
        <taxon>Ascomycota</taxon>
        <taxon>Pezizomycotina</taxon>
        <taxon>Dothideomycetes</taxon>
        <taxon>Pleosporomycetidae</taxon>
        <taxon>Pleosporales</taxon>
        <taxon>Pleosporineae</taxon>
        <taxon>Pleosporaceae</taxon>
        <taxon>Alternaria</taxon>
        <taxon>Alternaria sect. Panax</taxon>
    </lineage>
</organism>
<gene>
    <name evidence="6" type="ORF">G6011_02099</name>
</gene>
<keyword evidence="3" id="KW-0560">Oxidoreductase</keyword>
<dbReference type="Gene3D" id="3.40.50.720">
    <property type="entry name" value="NAD(P)-binding Rossmann-like Domain"/>
    <property type="match status" value="1"/>
</dbReference>
<evidence type="ECO:0000256" key="1">
    <source>
        <dbReference type="ARBA" id="ARBA00008072"/>
    </source>
</evidence>
<dbReference type="Pfam" id="PF08240">
    <property type="entry name" value="ADH_N"/>
    <property type="match status" value="1"/>
</dbReference>
<evidence type="ECO:0000259" key="5">
    <source>
        <dbReference type="Pfam" id="PF08240"/>
    </source>
</evidence>
<proteinExistence type="inferred from homology"/>
<keyword evidence="7" id="KW-1185">Reference proteome</keyword>
<accession>A0AAD4FG87</accession>
<dbReference type="InterPro" id="IPR013154">
    <property type="entry name" value="ADH-like_N"/>
</dbReference>
<evidence type="ECO:0000259" key="4">
    <source>
        <dbReference type="Pfam" id="PF00107"/>
    </source>
</evidence>
<dbReference type="InterPro" id="IPR036291">
    <property type="entry name" value="NAD(P)-bd_dom_sf"/>
</dbReference>
<dbReference type="InterPro" id="IPR013149">
    <property type="entry name" value="ADH-like_C"/>
</dbReference>
<reference evidence="6" key="1">
    <citation type="submission" date="2021-07" db="EMBL/GenBank/DDBJ databases">
        <title>Genome Resource of American Ginseng Black Spot Pathogen Alternaria panax.</title>
        <authorList>
            <person name="Qiu C."/>
            <person name="Wang W."/>
            <person name="Liu Z."/>
        </authorList>
    </citation>
    <scope>NUCLEOTIDE SEQUENCE</scope>
    <source>
        <strain evidence="6">BNCC115425</strain>
    </source>
</reference>
<evidence type="ECO:0008006" key="8">
    <source>
        <dbReference type="Google" id="ProtNLM"/>
    </source>
</evidence>
<dbReference type="GO" id="GO:0016651">
    <property type="term" value="F:oxidoreductase activity, acting on NAD(P)H"/>
    <property type="evidence" value="ECO:0007669"/>
    <property type="project" value="InterPro"/>
</dbReference>
<sequence>MEALILGAKARTAHIRDTPQPAPASTELLVRVKAIALNPIDPLYIRHPLGRSGRLVGSDFAGAIVQTGSDIPTDASLRVEHEVAGYLQGACSVNERPGAFAEFVVVPSDLVLTMPNSVTVEQVTGVSPVALTAAQTMWYRLGMAAPFAYDRKQVLQERPDWRSTINEQDQADITNVFIYGASTSIALFAAQMVLLSAKSSGKAIKLYGAAREARWKLLRAEPYGYDALVDYQYPDWSGKTRGFTGGVGIHYAFDCISEASSIERTCSTLTPDGKTAIVRSREGGA</sequence>
<dbReference type="AlphaFoldDB" id="A0AAD4FG87"/>
<dbReference type="PANTHER" id="PTHR45348:SF7">
    <property type="entry name" value="ZINC BINDING OXIDOREDUCTASE, PUTATIVE-RELATED"/>
    <property type="match status" value="1"/>
</dbReference>
<evidence type="ECO:0000313" key="7">
    <source>
        <dbReference type="Proteomes" id="UP001199106"/>
    </source>
</evidence>
<dbReference type="SUPFAM" id="SSF50129">
    <property type="entry name" value="GroES-like"/>
    <property type="match status" value="1"/>
</dbReference>
<dbReference type="InterPro" id="IPR011032">
    <property type="entry name" value="GroES-like_sf"/>
</dbReference>
<comment type="subunit">
    <text evidence="2">Monomer.</text>
</comment>
<comment type="caution">
    <text evidence="6">The sequence shown here is derived from an EMBL/GenBank/DDBJ whole genome shotgun (WGS) entry which is preliminary data.</text>
</comment>
<dbReference type="SUPFAM" id="SSF51735">
    <property type="entry name" value="NAD(P)-binding Rossmann-fold domains"/>
    <property type="match status" value="1"/>
</dbReference>
<name>A0AAD4FG87_9PLEO</name>
<comment type="similarity">
    <text evidence="1">Belongs to the zinc-containing alcohol dehydrogenase family.</text>
</comment>
<dbReference type="Proteomes" id="UP001199106">
    <property type="component" value="Unassembled WGS sequence"/>
</dbReference>
<dbReference type="Gene3D" id="3.90.180.10">
    <property type="entry name" value="Medium-chain alcohol dehydrogenases, catalytic domain"/>
    <property type="match status" value="1"/>
</dbReference>
<evidence type="ECO:0000256" key="3">
    <source>
        <dbReference type="ARBA" id="ARBA00023002"/>
    </source>
</evidence>
<dbReference type="EMBL" id="JAANER010000006">
    <property type="protein sequence ID" value="KAG9188176.1"/>
    <property type="molecule type" value="Genomic_DNA"/>
</dbReference>
<protein>
    <recommendedName>
        <fullName evidence="8">Enoyl reductase (ER) domain-containing protein</fullName>
    </recommendedName>
</protein>
<dbReference type="InterPro" id="IPR047122">
    <property type="entry name" value="Trans-enoyl_RdTase-like"/>
</dbReference>
<feature type="domain" description="Alcohol dehydrogenase-like C-terminal" evidence="4">
    <location>
        <begin position="192"/>
        <end position="278"/>
    </location>
</feature>
<feature type="domain" description="Alcohol dehydrogenase-like N-terminal" evidence="5">
    <location>
        <begin position="26"/>
        <end position="115"/>
    </location>
</feature>
<dbReference type="PANTHER" id="PTHR45348">
    <property type="entry name" value="HYPOTHETICAL OXIDOREDUCTASE (EUROFUNG)"/>
    <property type="match status" value="1"/>
</dbReference>
<dbReference type="Pfam" id="PF00107">
    <property type="entry name" value="ADH_zinc_N"/>
    <property type="match status" value="1"/>
</dbReference>